<dbReference type="AlphaFoldDB" id="A0A6J7KGT7"/>
<gene>
    <name evidence="1" type="ORF">UFOPK3733_02084</name>
</gene>
<name>A0A6J7KGT7_9ZZZZ</name>
<dbReference type="SUPFAM" id="SSF53756">
    <property type="entry name" value="UDP-Glycosyltransferase/glycogen phosphorylase"/>
    <property type="match status" value="1"/>
</dbReference>
<dbReference type="Gene3D" id="3.40.50.2000">
    <property type="entry name" value="Glycogen Phosphorylase B"/>
    <property type="match status" value="2"/>
</dbReference>
<proteinExistence type="predicted"/>
<organism evidence="1">
    <name type="scientific">freshwater metagenome</name>
    <dbReference type="NCBI Taxonomy" id="449393"/>
    <lineage>
        <taxon>unclassified sequences</taxon>
        <taxon>metagenomes</taxon>
        <taxon>ecological metagenomes</taxon>
    </lineage>
</organism>
<dbReference type="EMBL" id="CAFBNC010000154">
    <property type="protein sequence ID" value="CAB4954685.1"/>
    <property type="molecule type" value="Genomic_DNA"/>
</dbReference>
<sequence>MARTVEQAGAGIAVPPDDPVAFIAALERLLDDPAARITMGESARRFVVGWASPAAVAAAYEELFGELIDRRS</sequence>
<protein>
    <submittedName>
        <fullName evidence="1">Unannotated protein</fullName>
    </submittedName>
</protein>
<reference evidence="1" key="1">
    <citation type="submission" date="2020-05" db="EMBL/GenBank/DDBJ databases">
        <authorList>
            <person name="Chiriac C."/>
            <person name="Salcher M."/>
            <person name="Ghai R."/>
            <person name="Kavagutti S V."/>
        </authorList>
    </citation>
    <scope>NUCLEOTIDE SEQUENCE</scope>
</reference>
<accession>A0A6J7KGT7</accession>
<evidence type="ECO:0000313" key="1">
    <source>
        <dbReference type="EMBL" id="CAB4954685.1"/>
    </source>
</evidence>